<evidence type="ECO:0000313" key="1">
    <source>
        <dbReference type="EMBL" id="NVF12937.1"/>
    </source>
</evidence>
<evidence type="ECO:0000313" key="2">
    <source>
        <dbReference type="Proteomes" id="UP000589984"/>
    </source>
</evidence>
<accession>A0A7Y6R9N0</accession>
<dbReference type="EMBL" id="JABWCV010000002">
    <property type="protein sequence ID" value="NVF12937.1"/>
    <property type="molecule type" value="Genomic_DNA"/>
</dbReference>
<dbReference type="AlphaFoldDB" id="A0A7Y6R9N0"/>
<dbReference type="RefSeq" id="WP_176302155.1">
    <property type="nucleotide sequence ID" value="NZ_CAXBNY010000025.1"/>
</dbReference>
<keyword evidence="2" id="KW-1185">Reference proteome</keyword>
<proteinExistence type="predicted"/>
<gene>
    <name evidence="1" type="ORF">HUO07_01960</name>
</gene>
<protein>
    <submittedName>
        <fullName evidence="1">Uncharacterized protein</fullName>
    </submittedName>
</protein>
<reference evidence="1 2" key="1">
    <citation type="submission" date="2020-06" db="EMBL/GenBank/DDBJ databases">
        <title>Halomonas sp. QX-1 draft genome sequence.</title>
        <authorList>
            <person name="Qiu X."/>
        </authorList>
    </citation>
    <scope>NUCLEOTIDE SEQUENCE [LARGE SCALE GENOMIC DNA]</scope>
    <source>
        <strain evidence="1 2">QX-1</strain>
    </source>
</reference>
<dbReference type="Proteomes" id="UP000589984">
    <property type="component" value="Unassembled WGS sequence"/>
</dbReference>
<sequence>MDRVFAWDHHHNRVVYRIPGHHFDDGREDSDLSPVWLPAEVSDLPEGVAVDDLRTVSVKD</sequence>
<name>A0A7Y6R9N0_9GAMM</name>
<comment type="caution">
    <text evidence="1">The sequence shown here is derived from an EMBL/GenBank/DDBJ whole genome shotgun (WGS) entry which is preliminary data.</text>
</comment>
<organism evidence="1 2">
    <name type="scientific">Vreelandella maris</name>
    <dbReference type="NCBI Taxonomy" id="2729617"/>
    <lineage>
        <taxon>Bacteria</taxon>
        <taxon>Pseudomonadati</taxon>
        <taxon>Pseudomonadota</taxon>
        <taxon>Gammaproteobacteria</taxon>
        <taxon>Oceanospirillales</taxon>
        <taxon>Halomonadaceae</taxon>
        <taxon>Vreelandella</taxon>
    </lineage>
</organism>